<feature type="region of interest" description="Disordered" evidence="1">
    <location>
        <begin position="485"/>
        <end position="576"/>
    </location>
</feature>
<feature type="region of interest" description="Disordered" evidence="1">
    <location>
        <begin position="292"/>
        <end position="373"/>
    </location>
</feature>
<keyword evidence="3" id="KW-1185">Reference proteome</keyword>
<comment type="caution">
    <text evidence="2">The sequence shown here is derived from an EMBL/GenBank/DDBJ whole genome shotgun (WGS) entry which is preliminary data.</text>
</comment>
<sequence length="948" mass="100458">MFAWAESGWWRGRLGPNMEAAADGGQAQPDQGRASASHLKAHQSVLTSRPLPSAARVAVAATCHMRHCSASRGPGLNGGVVQLSMCSPVWALASAGMFVQHLGSNLQTLLFLYTRMKWQVFVEHLMHNTEHHGSRKGRRTSAPVRQTHHMEGSAVARGPLKAILSVPRGCEMGHQGYVLLLLPQSSAFVDSEENYGTAKSTSDGIGIYMQTGKRSGRGHKTSRREDNEVGRLLMTPPALPPTPPIPLQPPPIRYGRGTGRPPHPQAYNTLLHLPTPRLHPSALLRPLLISCRGDGRGEVRGETGGGARRRKRGKQEGREEGKGGRVKLSEGRVSWPRGVLNATPSGSGSLGEPQDRGAPPEETNTDSSRQVAPASRAAVLHWRSSVLDTSTLYRRRRPRPGVTSPSEVWVPAMSGRATHGSFYTVGLVSTPAPQHLSSTTTATTASATTFTGTYTTTPLQHLASMSSGHTLPPLSFVSDAATLAPPRLTASNTPPPSSSPPSFASPPTISGSPPPSSSVPSSFVPSPSSSTLEPPVSLAVSSSPPPFPRYGRGGSTFSSRLTATTRPGVMTTLTRPSVVTTRSPGLATLTTHGPTVTTYTTYNPALNKFTTHTPVTTTSLSSASSSSSPHPSSAFLRYTPTSSRFVSLTTTTTTATTPPRHTPTVYTLSPNLADNAGPSSADPGASFPPPPKVTLASTSTLHRPGPAWPLRVTLGASEGYDNLHLDVGEDEAAPKPQVRTHMTKEEFLAAPQPGLELLETGEKAEATIWGGRRGWPSGQERLEERRRGGVWSMSLFPTSTSTSTTTTFTTTRIVNTTTATTTINAAPLSQRHLPATTATTSTFTGGYCNQAVEAEGEEGGGGNTSGGVWTVEGGQALRRNRSPPFPDPCTPPPDRDSLTPPPHPDASDTPRFTLKDVPLKGLRRRKGHLNPPQPHIPRASVNSSCTAT</sequence>
<feature type="compositionally biased region" description="Low complexity" evidence="1">
    <location>
        <begin position="518"/>
        <end position="542"/>
    </location>
</feature>
<feature type="region of interest" description="Disordered" evidence="1">
    <location>
        <begin position="877"/>
        <end position="948"/>
    </location>
</feature>
<name>A0AAW0TDG4_SCYPA</name>
<feature type="compositionally biased region" description="Pro residues" evidence="1">
    <location>
        <begin position="883"/>
        <end position="892"/>
    </location>
</feature>
<evidence type="ECO:0000256" key="1">
    <source>
        <dbReference type="SAM" id="MobiDB-lite"/>
    </source>
</evidence>
<feature type="region of interest" description="Disordered" evidence="1">
    <location>
        <begin position="18"/>
        <end position="41"/>
    </location>
</feature>
<gene>
    <name evidence="2" type="ORF">O3P69_014464</name>
</gene>
<dbReference type="EMBL" id="JARAKH010000034">
    <property type="protein sequence ID" value="KAK8384915.1"/>
    <property type="molecule type" value="Genomic_DNA"/>
</dbReference>
<reference evidence="2 3" key="1">
    <citation type="submission" date="2023-03" db="EMBL/GenBank/DDBJ databases">
        <title>High-quality genome of Scylla paramamosain provides insights in environmental adaptation.</title>
        <authorList>
            <person name="Zhang L."/>
        </authorList>
    </citation>
    <scope>NUCLEOTIDE SEQUENCE [LARGE SCALE GENOMIC DNA]</scope>
    <source>
        <strain evidence="2">LZ_2023a</strain>
        <tissue evidence="2">Muscle</tissue>
    </source>
</reference>
<feature type="compositionally biased region" description="Basic and acidic residues" evidence="1">
    <location>
        <begin position="314"/>
        <end position="330"/>
    </location>
</feature>
<feature type="compositionally biased region" description="Low complexity" evidence="1">
    <location>
        <begin position="20"/>
        <end position="34"/>
    </location>
</feature>
<feature type="region of interest" description="Disordered" evidence="1">
    <location>
        <begin position="206"/>
        <end position="225"/>
    </location>
</feature>
<feature type="compositionally biased region" description="Basic and acidic residues" evidence="1">
    <location>
        <begin position="905"/>
        <end position="918"/>
    </location>
</feature>
<evidence type="ECO:0000313" key="3">
    <source>
        <dbReference type="Proteomes" id="UP001487740"/>
    </source>
</evidence>
<organism evidence="2 3">
    <name type="scientific">Scylla paramamosain</name>
    <name type="common">Mud crab</name>
    <dbReference type="NCBI Taxonomy" id="85552"/>
    <lineage>
        <taxon>Eukaryota</taxon>
        <taxon>Metazoa</taxon>
        <taxon>Ecdysozoa</taxon>
        <taxon>Arthropoda</taxon>
        <taxon>Crustacea</taxon>
        <taxon>Multicrustacea</taxon>
        <taxon>Malacostraca</taxon>
        <taxon>Eumalacostraca</taxon>
        <taxon>Eucarida</taxon>
        <taxon>Decapoda</taxon>
        <taxon>Pleocyemata</taxon>
        <taxon>Brachyura</taxon>
        <taxon>Eubrachyura</taxon>
        <taxon>Portunoidea</taxon>
        <taxon>Portunidae</taxon>
        <taxon>Portuninae</taxon>
        <taxon>Scylla</taxon>
    </lineage>
</organism>
<accession>A0AAW0TDG4</accession>
<dbReference type="AlphaFoldDB" id="A0AAW0TDG4"/>
<feature type="compositionally biased region" description="Low complexity" evidence="1">
    <location>
        <begin position="500"/>
        <end position="511"/>
    </location>
</feature>
<protein>
    <submittedName>
        <fullName evidence="2">Uncharacterized protein</fullName>
    </submittedName>
</protein>
<feature type="region of interest" description="Disordered" evidence="1">
    <location>
        <begin position="129"/>
        <end position="152"/>
    </location>
</feature>
<proteinExistence type="predicted"/>
<evidence type="ECO:0000313" key="2">
    <source>
        <dbReference type="EMBL" id="KAK8384915.1"/>
    </source>
</evidence>
<dbReference type="Proteomes" id="UP001487740">
    <property type="component" value="Unassembled WGS sequence"/>
</dbReference>
<feature type="compositionally biased region" description="Polar residues" evidence="1">
    <location>
        <begin position="555"/>
        <end position="576"/>
    </location>
</feature>